<organism evidence="4 5">
    <name type="scientific">Alteribacillus bidgolensis</name>
    <dbReference type="NCBI Taxonomy" id="930129"/>
    <lineage>
        <taxon>Bacteria</taxon>
        <taxon>Bacillati</taxon>
        <taxon>Bacillota</taxon>
        <taxon>Bacilli</taxon>
        <taxon>Bacillales</taxon>
        <taxon>Bacillaceae</taxon>
        <taxon>Alteribacillus</taxon>
    </lineage>
</organism>
<dbReference type="Proteomes" id="UP000199017">
    <property type="component" value="Unassembled WGS sequence"/>
</dbReference>
<evidence type="ECO:0000256" key="1">
    <source>
        <dbReference type="ARBA" id="ARBA00023125"/>
    </source>
</evidence>
<dbReference type="SUPFAM" id="SSF48498">
    <property type="entry name" value="Tetracyclin repressor-like, C-terminal domain"/>
    <property type="match status" value="1"/>
</dbReference>
<protein>
    <submittedName>
        <fullName evidence="4">Transcriptional regulator, TetR family</fullName>
    </submittedName>
</protein>
<dbReference type="InterPro" id="IPR049488">
    <property type="entry name" value="TM_1030-like_C"/>
</dbReference>
<sequence length="214" mass="25165">MEITQSFINLDHDKQQRILNAALEEFAEKGFKQASTNRIVKNARIGKGMIFYYFHNKKELYKYLIDYSITFIINEYLNLIVTEETDFIERMKQAAKAKFAAQAKNPNIFNFLGTAVLTEETEIPAELQKRLQEVQELGNSKLYDNIDKSLFKKEVDADKAFQLISWSIEGYQNHLKNTLKGKKLSSINLETYWEEFYEYLDVLKTCFYEQEDGK</sequence>
<dbReference type="InterPro" id="IPR023772">
    <property type="entry name" value="DNA-bd_HTH_TetR-type_CS"/>
</dbReference>
<keyword evidence="5" id="KW-1185">Reference proteome</keyword>
<dbReference type="Pfam" id="PF21256">
    <property type="entry name" value="TetR_C_5-like"/>
    <property type="match status" value="1"/>
</dbReference>
<dbReference type="SUPFAM" id="SSF46689">
    <property type="entry name" value="Homeodomain-like"/>
    <property type="match status" value="1"/>
</dbReference>
<dbReference type="Gene3D" id="1.10.10.60">
    <property type="entry name" value="Homeodomain-like"/>
    <property type="match status" value="1"/>
</dbReference>
<proteinExistence type="predicted"/>
<dbReference type="GO" id="GO:0003677">
    <property type="term" value="F:DNA binding"/>
    <property type="evidence" value="ECO:0007669"/>
    <property type="project" value="UniProtKB-UniRule"/>
</dbReference>
<dbReference type="InterPro" id="IPR009057">
    <property type="entry name" value="Homeodomain-like_sf"/>
</dbReference>
<evidence type="ECO:0000256" key="2">
    <source>
        <dbReference type="PROSITE-ProRule" id="PRU00335"/>
    </source>
</evidence>
<dbReference type="EMBL" id="FNDU01000004">
    <property type="protein sequence ID" value="SDI03867.1"/>
    <property type="molecule type" value="Genomic_DNA"/>
</dbReference>
<dbReference type="PANTHER" id="PTHR30328:SF54">
    <property type="entry name" value="HTH-TYPE TRANSCRIPTIONAL REPRESSOR SCO4008"/>
    <property type="match status" value="1"/>
</dbReference>
<name>A0A1G8HB39_9BACI</name>
<dbReference type="Pfam" id="PF00440">
    <property type="entry name" value="TetR_N"/>
    <property type="match status" value="1"/>
</dbReference>
<dbReference type="PRINTS" id="PR00455">
    <property type="entry name" value="HTHTETR"/>
</dbReference>
<reference evidence="4 5" key="1">
    <citation type="submission" date="2016-10" db="EMBL/GenBank/DDBJ databases">
        <authorList>
            <person name="de Groot N.N."/>
        </authorList>
    </citation>
    <scope>NUCLEOTIDE SEQUENCE [LARGE SCALE GENOMIC DNA]</scope>
    <source>
        <strain evidence="5">P4B,CCM 7963,CECT 7998,DSM 25260,IBRC-M 10614,KCTC 13821</strain>
    </source>
</reference>
<evidence type="ECO:0000313" key="4">
    <source>
        <dbReference type="EMBL" id="SDI03867.1"/>
    </source>
</evidence>
<gene>
    <name evidence="4" type="ORF">SAMN05216352_104185</name>
</gene>
<feature type="DNA-binding region" description="H-T-H motif" evidence="2">
    <location>
        <begin position="35"/>
        <end position="54"/>
    </location>
</feature>
<dbReference type="PROSITE" id="PS01081">
    <property type="entry name" value="HTH_TETR_1"/>
    <property type="match status" value="1"/>
</dbReference>
<dbReference type="Gene3D" id="1.10.357.10">
    <property type="entry name" value="Tetracycline Repressor, domain 2"/>
    <property type="match status" value="1"/>
</dbReference>
<dbReference type="OrthoDB" id="9780939at2"/>
<dbReference type="PROSITE" id="PS50977">
    <property type="entry name" value="HTH_TETR_2"/>
    <property type="match status" value="1"/>
</dbReference>
<dbReference type="PANTHER" id="PTHR30328">
    <property type="entry name" value="TRANSCRIPTIONAL REPRESSOR"/>
    <property type="match status" value="1"/>
</dbReference>
<evidence type="ECO:0000313" key="5">
    <source>
        <dbReference type="Proteomes" id="UP000199017"/>
    </source>
</evidence>
<dbReference type="InterPro" id="IPR036271">
    <property type="entry name" value="Tet_transcr_reg_TetR-rel_C_sf"/>
</dbReference>
<feature type="domain" description="HTH tetR-type" evidence="3">
    <location>
        <begin position="12"/>
        <end position="72"/>
    </location>
</feature>
<dbReference type="STRING" id="930129.SAMN05216352_104185"/>
<dbReference type="InterPro" id="IPR001647">
    <property type="entry name" value="HTH_TetR"/>
</dbReference>
<evidence type="ECO:0000259" key="3">
    <source>
        <dbReference type="PROSITE" id="PS50977"/>
    </source>
</evidence>
<keyword evidence="1 2" id="KW-0238">DNA-binding</keyword>
<dbReference type="AlphaFoldDB" id="A0A1G8HB39"/>
<dbReference type="GO" id="GO:0006355">
    <property type="term" value="P:regulation of DNA-templated transcription"/>
    <property type="evidence" value="ECO:0007669"/>
    <property type="project" value="UniProtKB-ARBA"/>
</dbReference>
<dbReference type="RefSeq" id="WP_091583730.1">
    <property type="nucleotide sequence ID" value="NZ_FNDU01000004.1"/>
</dbReference>
<accession>A0A1G8HB39</accession>
<dbReference type="InterPro" id="IPR050109">
    <property type="entry name" value="HTH-type_TetR-like_transc_reg"/>
</dbReference>